<feature type="domain" description="A to I editase" evidence="1">
    <location>
        <begin position="67"/>
        <end position="398"/>
    </location>
</feature>
<dbReference type="GO" id="GO:0006382">
    <property type="term" value="P:adenosine to inosine editing"/>
    <property type="evidence" value="ECO:0007669"/>
    <property type="project" value="TreeGrafter"/>
</dbReference>
<dbReference type="InterPro" id="IPR002466">
    <property type="entry name" value="A_deamin"/>
</dbReference>
<accession>A0AB34JM60</accession>
<dbReference type="GO" id="GO:0005737">
    <property type="term" value="C:cytoplasm"/>
    <property type="evidence" value="ECO:0007669"/>
    <property type="project" value="TreeGrafter"/>
</dbReference>
<dbReference type="PROSITE" id="PS50141">
    <property type="entry name" value="A_DEAMIN_EDITASE"/>
    <property type="match status" value="1"/>
</dbReference>
<proteinExistence type="predicted"/>
<dbReference type="Pfam" id="PF02137">
    <property type="entry name" value="A_deamin"/>
    <property type="match status" value="1"/>
</dbReference>
<dbReference type="AlphaFoldDB" id="A0AB34JM60"/>
<dbReference type="PANTHER" id="PTHR10910">
    <property type="entry name" value="EUKARYOTE SPECIFIC DSRNA BINDING PROTEIN"/>
    <property type="match status" value="1"/>
</dbReference>
<gene>
    <name evidence="2" type="ORF">AB1Y20_021647</name>
</gene>
<sequence>MPAGEALRDAEKPRRPTCAFADRVARCAVSEFERLRHSAALEYRQTVLAAIVVQWRTAGGARLCVASIGCGTKFLRRAQIEADVAGACVRDCHAEVLARRAFRRYVAAEVRRWLAGGGEEKTPPPLFDAELSAEGRLQLAEGVTLHLYSSSQPCGNASIKRWAKPTAGPCDAQCDECEWPHPPHPPLHVPKHARLQGMVAASVKRECARDTEALEPAVDQGGAQAEPPTDSGVVIPEFASGTAAVGSGQGVVLSCSDKILRWNCLGLQGGLFAHLVQPLYLSTVVVGRRFSKPHCERALCCRAQALMPRAMERETVPSSYGIRHPAMLCTSVKLDTSVIDTSGEAGRHADFSDQRCLAWTLGDSDPELIDGSIGAVPPAMLPSRCSSVAALHLFVNICVSATTGCKLLDAVPEHVLAKARDLSKLEPGAPAPSFRELKEMMCDSNHARAKTAFTPKGSSASKAP</sequence>
<dbReference type="SMART" id="SM00552">
    <property type="entry name" value="ADEAMc"/>
    <property type="match status" value="1"/>
</dbReference>
<dbReference type="PANTHER" id="PTHR10910:SF62">
    <property type="entry name" value="AT07585P-RELATED"/>
    <property type="match status" value="1"/>
</dbReference>
<dbReference type="EMBL" id="JBGBPQ010000007">
    <property type="protein sequence ID" value="KAL1522002.1"/>
    <property type="molecule type" value="Genomic_DNA"/>
</dbReference>
<evidence type="ECO:0000313" key="2">
    <source>
        <dbReference type="EMBL" id="KAL1522002.1"/>
    </source>
</evidence>
<reference evidence="2 3" key="1">
    <citation type="journal article" date="2024" name="Science">
        <title>Giant polyketide synthase enzymes in the biosynthesis of giant marine polyether toxins.</title>
        <authorList>
            <person name="Fallon T.R."/>
            <person name="Shende V.V."/>
            <person name="Wierzbicki I.H."/>
            <person name="Pendleton A.L."/>
            <person name="Watervoot N.F."/>
            <person name="Auber R.P."/>
            <person name="Gonzalez D.J."/>
            <person name="Wisecaver J.H."/>
            <person name="Moore B.S."/>
        </authorList>
    </citation>
    <scope>NUCLEOTIDE SEQUENCE [LARGE SCALE GENOMIC DNA]</scope>
    <source>
        <strain evidence="2 3">12B1</strain>
    </source>
</reference>
<dbReference type="GO" id="GO:0003725">
    <property type="term" value="F:double-stranded RNA binding"/>
    <property type="evidence" value="ECO:0007669"/>
    <property type="project" value="TreeGrafter"/>
</dbReference>
<comment type="caution">
    <text evidence="2">The sequence shown here is derived from an EMBL/GenBank/DDBJ whole genome shotgun (WGS) entry which is preliminary data.</text>
</comment>
<dbReference type="GO" id="GO:0005730">
    <property type="term" value="C:nucleolus"/>
    <property type="evidence" value="ECO:0007669"/>
    <property type="project" value="TreeGrafter"/>
</dbReference>
<evidence type="ECO:0000259" key="1">
    <source>
        <dbReference type="PROSITE" id="PS50141"/>
    </source>
</evidence>
<evidence type="ECO:0000313" key="3">
    <source>
        <dbReference type="Proteomes" id="UP001515480"/>
    </source>
</evidence>
<dbReference type="GO" id="GO:0008251">
    <property type="term" value="F:tRNA-specific adenosine deaminase activity"/>
    <property type="evidence" value="ECO:0007669"/>
    <property type="project" value="TreeGrafter"/>
</dbReference>
<protein>
    <recommendedName>
        <fullName evidence="1">A to I editase domain-containing protein</fullName>
    </recommendedName>
</protein>
<organism evidence="2 3">
    <name type="scientific">Prymnesium parvum</name>
    <name type="common">Toxic golden alga</name>
    <dbReference type="NCBI Taxonomy" id="97485"/>
    <lineage>
        <taxon>Eukaryota</taxon>
        <taxon>Haptista</taxon>
        <taxon>Haptophyta</taxon>
        <taxon>Prymnesiophyceae</taxon>
        <taxon>Prymnesiales</taxon>
        <taxon>Prymnesiaceae</taxon>
        <taxon>Prymnesium</taxon>
    </lineage>
</organism>
<keyword evidence="3" id="KW-1185">Reference proteome</keyword>
<dbReference type="GO" id="GO:0006396">
    <property type="term" value="P:RNA processing"/>
    <property type="evidence" value="ECO:0007669"/>
    <property type="project" value="InterPro"/>
</dbReference>
<dbReference type="Proteomes" id="UP001515480">
    <property type="component" value="Unassembled WGS sequence"/>
</dbReference>
<dbReference type="GO" id="GO:0003726">
    <property type="term" value="F:double-stranded RNA adenosine deaminase activity"/>
    <property type="evidence" value="ECO:0007669"/>
    <property type="project" value="TreeGrafter"/>
</dbReference>
<name>A0AB34JM60_PRYPA</name>